<dbReference type="PANTHER" id="PTHR12049">
    <property type="entry name" value="PROTEIN ARGININE METHYLTRANSFERASE NDUFAF7, MITOCHONDRIAL"/>
    <property type="match status" value="1"/>
</dbReference>
<comment type="catalytic activity">
    <reaction evidence="19">
        <text>L-arginyl-[protein] + 2 S-adenosyl-L-methionine = N(omega),N(omega)'-dimethyl-L-arginyl-[protein] + 2 S-adenosyl-L-homocysteine + 2 H(+)</text>
        <dbReference type="Rhea" id="RHEA:48108"/>
        <dbReference type="Rhea" id="RHEA-COMP:10532"/>
        <dbReference type="Rhea" id="RHEA-COMP:11992"/>
        <dbReference type="ChEBI" id="CHEBI:15378"/>
        <dbReference type="ChEBI" id="CHEBI:29965"/>
        <dbReference type="ChEBI" id="CHEBI:57856"/>
        <dbReference type="ChEBI" id="CHEBI:59789"/>
        <dbReference type="ChEBI" id="CHEBI:88221"/>
        <dbReference type="EC" id="2.1.1.320"/>
    </reaction>
</comment>
<dbReference type="SUPFAM" id="SSF53335">
    <property type="entry name" value="S-adenosyl-L-methionine-dependent methyltransferases"/>
    <property type="match status" value="1"/>
</dbReference>
<keyword evidence="10 20" id="KW-0812">Transmembrane</keyword>
<evidence type="ECO:0000256" key="9">
    <source>
        <dbReference type="ARBA" id="ARBA00022679"/>
    </source>
</evidence>
<comment type="similarity">
    <text evidence="4 20">Belongs to the amiloride-sensitive sodium channel (TC 1.A.6) family.</text>
</comment>
<dbReference type="AlphaFoldDB" id="A0A084WKX6"/>
<dbReference type="GO" id="GO:0016020">
    <property type="term" value="C:membrane"/>
    <property type="evidence" value="ECO:0007669"/>
    <property type="project" value="UniProtKB-SubCell"/>
</dbReference>
<comment type="similarity">
    <text evidence="3">Belongs to the NDUFAF7 family.</text>
</comment>
<evidence type="ECO:0000313" key="22">
    <source>
        <dbReference type="EMBL" id="KFB50870.1"/>
    </source>
</evidence>
<keyword evidence="16 20" id="KW-0739">Sodium transport</keyword>
<dbReference type="VEuPathDB" id="VectorBase:ASIC019214"/>
<evidence type="ECO:0000256" key="13">
    <source>
        <dbReference type="ARBA" id="ARBA00023065"/>
    </source>
</evidence>
<keyword evidence="15 21" id="KW-0472">Membrane</keyword>
<dbReference type="GO" id="GO:0005272">
    <property type="term" value="F:sodium channel activity"/>
    <property type="evidence" value="ECO:0007669"/>
    <property type="project" value="UniProtKB-KW"/>
</dbReference>
<dbReference type="Gene3D" id="3.40.50.12710">
    <property type="match status" value="1"/>
</dbReference>
<dbReference type="Proteomes" id="UP000030765">
    <property type="component" value="Unassembled WGS sequence"/>
</dbReference>
<dbReference type="VEuPathDB" id="VectorBase:ASIS018633"/>
<dbReference type="STRING" id="74873.A0A084WKX6"/>
<evidence type="ECO:0000256" key="10">
    <source>
        <dbReference type="ARBA" id="ARBA00022692"/>
    </source>
</evidence>
<evidence type="ECO:0000256" key="3">
    <source>
        <dbReference type="ARBA" id="ARBA00005891"/>
    </source>
</evidence>
<dbReference type="GO" id="GO:0005739">
    <property type="term" value="C:mitochondrion"/>
    <property type="evidence" value="ECO:0007669"/>
    <property type="project" value="UniProtKB-SubCell"/>
</dbReference>
<gene>
    <name evidence="22" type="ORF">ZHAS_00019214</name>
</gene>
<evidence type="ECO:0000256" key="19">
    <source>
        <dbReference type="ARBA" id="ARBA00048612"/>
    </source>
</evidence>
<protein>
    <recommendedName>
        <fullName evidence="5">type II protein arginine methyltransferase</fullName>
        <ecNumber evidence="5">2.1.1.320</ecNumber>
    </recommendedName>
    <alternativeName>
        <fullName evidence="18">Protein midA homolog</fullName>
    </alternativeName>
</protein>
<evidence type="ECO:0000256" key="12">
    <source>
        <dbReference type="ARBA" id="ARBA00023053"/>
    </source>
</evidence>
<evidence type="ECO:0000256" key="8">
    <source>
        <dbReference type="ARBA" id="ARBA00022603"/>
    </source>
</evidence>
<evidence type="ECO:0000256" key="21">
    <source>
        <dbReference type="SAM" id="Phobius"/>
    </source>
</evidence>
<feature type="transmembrane region" description="Helical" evidence="21">
    <location>
        <begin position="46"/>
        <end position="66"/>
    </location>
</feature>
<keyword evidence="12" id="KW-0915">Sodium</keyword>
<evidence type="ECO:0000313" key="23">
    <source>
        <dbReference type="EnsemblMetazoa" id="ASIC019214-PA"/>
    </source>
</evidence>
<dbReference type="OMA" id="AISICYS"/>
<dbReference type="GO" id="GO:0032981">
    <property type="term" value="P:mitochondrial respiratory chain complex I assembly"/>
    <property type="evidence" value="ECO:0007669"/>
    <property type="project" value="TreeGrafter"/>
</dbReference>
<evidence type="ECO:0000256" key="16">
    <source>
        <dbReference type="ARBA" id="ARBA00023201"/>
    </source>
</evidence>
<evidence type="ECO:0000256" key="5">
    <source>
        <dbReference type="ARBA" id="ARBA00011935"/>
    </source>
</evidence>
<accession>A0A084WKX6</accession>
<keyword evidence="9" id="KW-0808">Transferase</keyword>
<evidence type="ECO:0000256" key="14">
    <source>
        <dbReference type="ARBA" id="ARBA00023128"/>
    </source>
</evidence>
<dbReference type="EMBL" id="ATLV01024157">
    <property type="status" value="NOT_ANNOTATED_CDS"/>
    <property type="molecule type" value="Genomic_DNA"/>
</dbReference>
<evidence type="ECO:0000256" key="15">
    <source>
        <dbReference type="ARBA" id="ARBA00023136"/>
    </source>
</evidence>
<dbReference type="GO" id="GO:0032259">
    <property type="term" value="P:methylation"/>
    <property type="evidence" value="ECO:0007669"/>
    <property type="project" value="UniProtKB-KW"/>
</dbReference>
<evidence type="ECO:0000256" key="20">
    <source>
        <dbReference type="RuleBase" id="RU000679"/>
    </source>
</evidence>
<dbReference type="InterPro" id="IPR029063">
    <property type="entry name" value="SAM-dependent_MTases_sf"/>
</dbReference>
<name>A0A084WKX6_ANOSI</name>
<evidence type="ECO:0000313" key="24">
    <source>
        <dbReference type="Proteomes" id="UP000030765"/>
    </source>
</evidence>
<evidence type="ECO:0000256" key="11">
    <source>
        <dbReference type="ARBA" id="ARBA00022989"/>
    </source>
</evidence>
<evidence type="ECO:0000256" key="4">
    <source>
        <dbReference type="ARBA" id="ARBA00007193"/>
    </source>
</evidence>
<evidence type="ECO:0000256" key="2">
    <source>
        <dbReference type="ARBA" id="ARBA00004173"/>
    </source>
</evidence>
<dbReference type="InterPro" id="IPR001873">
    <property type="entry name" value="ENaC"/>
</dbReference>
<evidence type="ECO:0000256" key="7">
    <source>
        <dbReference type="ARBA" id="ARBA00022461"/>
    </source>
</evidence>
<dbReference type="InterPro" id="IPR003788">
    <property type="entry name" value="NDUFAF7"/>
</dbReference>
<keyword evidence="7 20" id="KW-0894">Sodium channel</keyword>
<sequence length="637" mass="71842">MKTYRLEGSLKNRILIRYRIRQAVDNSTINGMKYLGSRCNRYGRSFWVLVLCGSFASMVFILLFTIDTFDETISVSPDTSYLRWNSTFPAISICYSKGRTGQISNFLKEQWLASNFTPTKNTAYLWPKLAQTYLFLSPNINLDSDITSVCVGLNKTCNLNLAVLKTMFFPTDCKEVLFDVKVGGVKYDCDRIFNYTLTEMGNCFTANSIHDQRAIAEIKNLRRDLPSESNNGADRRTLAETLHARIRATGPIPVATYMREVLLNPSAGYYSTKDQVFGSGGDFVTAPEVGQIFGELIAVWCINELQKFNYDGEIQLVELGPGKGTLMQDMLRVLERFGLSKDRLSVHLVEMSPHLQRMQGERLCDGKVHRTAVDQNEPHVQQGLTGAGVGVRWYTDIVEVPKKFSIVIANEFFDALPVHIFCKESPEAGTAWKEVLVDIDAKQPGPAFRFIQSSKATPYSVVFGKRFNEKDSLLQGRNRVEVSFEVEQIAQSLATRFDAYGGFGLVIDYGHEGNKMDTFRSFKQHKLHDPLQDPGSADLTVDVDFAFLKHFLEQDEKAFTLGPVGQGAFLEAMQGSERLKNLLNVTTDENYRQILKDGYDVLTNPEKMGERFKLLSIFPASLKNYLLTSNKVVGFEK</sequence>
<keyword evidence="11 21" id="KW-1133">Transmembrane helix</keyword>
<evidence type="ECO:0000256" key="1">
    <source>
        <dbReference type="ARBA" id="ARBA00004141"/>
    </source>
</evidence>
<keyword evidence="14" id="KW-0496">Mitochondrion</keyword>
<dbReference type="Pfam" id="PF02636">
    <property type="entry name" value="Methyltransf_28"/>
    <property type="match status" value="1"/>
</dbReference>
<dbReference type="EC" id="2.1.1.320" evidence="5"/>
<dbReference type="VEuPathDB" id="VectorBase:ASIS014173"/>
<dbReference type="EnsemblMetazoa" id="ASIC019214-RA">
    <property type="protein sequence ID" value="ASIC019214-PA"/>
    <property type="gene ID" value="ASIC019214"/>
</dbReference>
<keyword evidence="17 20" id="KW-0407">Ion channel</keyword>
<dbReference type="GO" id="GO:0035243">
    <property type="term" value="F:protein-arginine omega-N symmetric methyltransferase activity"/>
    <property type="evidence" value="ECO:0007669"/>
    <property type="project" value="UniProtKB-EC"/>
</dbReference>
<dbReference type="EMBL" id="KE525350">
    <property type="protein sequence ID" value="KFB50870.1"/>
    <property type="molecule type" value="Genomic_DNA"/>
</dbReference>
<evidence type="ECO:0000256" key="18">
    <source>
        <dbReference type="ARBA" id="ARBA00030400"/>
    </source>
</evidence>
<keyword evidence="24" id="KW-1185">Reference proteome</keyword>
<keyword evidence="8" id="KW-0489">Methyltransferase</keyword>
<organism evidence="22">
    <name type="scientific">Anopheles sinensis</name>
    <name type="common">Mosquito</name>
    <dbReference type="NCBI Taxonomy" id="74873"/>
    <lineage>
        <taxon>Eukaryota</taxon>
        <taxon>Metazoa</taxon>
        <taxon>Ecdysozoa</taxon>
        <taxon>Arthropoda</taxon>
        <taxon>Hexapoda</taxon>
        <taxon>Insecta</taxon>
        <taxon>Pterygota</taxon>
        <taxon>Neoptera</taxon>
        <taxon>Endopterygota</taxon>
        <taxon>Diptera</taxon>
        <taxon>Nematocera</taxon>
        <taxon>Culicoidea</taxon>
        <taxon>Culicidae</taxon>
        <taxon>Anophelinae</taxon>
        <taxon>Anopheles</taxon>
    </lineage>
</organism>
<reference evidence="23" key="2">
    <citation type="submission" date="2020-05" db="UniProtKB">
        <authorList>
            <consortium name="EnsemblMetazoa"/>
        </authorList>
    </citation>
    <scope>IDENTIFICATION</scope>
</reference>
<evidence type="ECO:0000256" key="6">
    <source>
        <dbReference type="ARBA" id="ARBA00022448"/>
    </source>
</evidence>
<evidence type="ECO:0000256" key="17">
    <source>
        <dbReference type="ARBA" id="ARBA00023303"/>
    </source>
</evidence>
<reference evidence="22 24" key="1">
    <citation type="journal article" date="2014" name="BMC Genomics">
        <title>Genome sequence of Anopheles sinensis provides insight into genetics basis of mosquito competence for malaria parasites.</title>
        <authorList>
            <person name="Zhou D."/>
            <person name="Zhang D."/>
            <person name="Ding G."/>
            <person name="Shi L."/>
            <person name="Hou Q."/>
            <person name="Ye Y."/>
            <person name="Xu Y."/>
            <person name="Zhou H."/>
            <person name="Xiong C."/>
            <person name="Li S."/>
            <person name="Yu J."/>
            <person name="Hong S."/>
            <person name="Yu X."/>
            <person name="Zou P."/>
            <person name="Chen C."/>
            <person name="Chang X."/>
            <person name="Wang W."/>
            <person name="Lv Y."/>
            <person name="Sun Y."/>
            <person name="Ma L."/>
            <person name="Shen B."/>
            <person name="Zhu C."/>
        </authorList>
    </citation>
    <scope>NUCLEOTIDE SEQUENCE [LARGE SCALE GENOMIC DNA]</scope>
</reference>
<keyword evidence="6 20" id="KW-0813">Transport</keyword>
<dbReference type="InterPro" id="IPR038375">
    <property type="entry name" value="NDUFAF7_sf"/>
</dbReference>
<proteinExistence type="inferred from homology"/>
<keyword evidence="13 20" id="KW-0406">Ion transport</keyword>
<dbReference type="PANTHER" id="PTHR12049:SF7">
    <property type="entry name" value="PROTEIN ARGININE METHYLTRANSFERASE NDUFAF7, MITOCHONDRIAL"/>
    <property type="match status" value="1"/>
</dbReference>
<dbReference type="OrthoDB" id="438553at2759"/>
<comment type="subcellular location">
    <subcellularLocation>
        <location evidence="1">Membrane</location>
        <topology evidence="1">Multi-pass membrane protein</topology>
    </subcellularLocation>
    <subcellularLocation>
        <location evidence="2">Mitochondrion</location>
    </subcellularLocation>
</comment>
<dbReference type="Pfam" id="PF00858">
    <property type="entry name" value="ASC"/>
    <property type="match status" value="1"/>
</dbReference>